<dbReference type="PANTHER" id="PTHR12226">
    <property type="entry name" value="MANNOSE-P-DOLICHOL UTILIZATION DEFECT 1 LEC35 -RELATED"/>
    <property type="match status" value="1"/>
</dbReference>
<keyword evidence="3" id="KW-1133">Transmembrane helix</keyword>
<keyword evidence="3" id="KW-0812">Transmembrane</keyword>
<proteinExistence type="predicted"/>
<organism evidence="4 5">
    <name type="scientific">Rhizophlyctis rosea</name>
    <dbReference type="NCBI Taxonomy" id="64517"/>
    <lineage>
        <taxon>Eukaryota</taxon>
        <taxon>Fungi</taxon>
        <taxon>Fungi incertae sedis</taxon>
        <taxon>Chytridiomycota</taxon>
        <taxon>Chytridiomycota incertae sedis</taxon>
        <taxon>Chytridiomycetes</taxon>
        <taxon>Rhizophlyctidales</taxon>
        <taxon>Rhizophlyctidaceae</taxon>
        <taxon>Rhizophlyctis</taxon>
    </lineage>
</organism>
<evidence type="ECO:0000313" key="5">
    <source>
        <dbReference type="Proteomes" id="UP001212841"/>
    </source>
</evidence>
<dbReference type="AlphaFoldDB" id="A0AAD5S2W9"/>
<dbReference type="InterPro" id="IPR016817">
    <property type="entry name" value="MannP-dilichol_defect-1"/>
</dbReference>
<keyword evidence="1" id="KW-0813">Transport</keyword>
<accession>A0AAD5S2W9</accession>
<evidence type="ECO:0000256" key="2">
    <source>
        <dbReference type="ARBA" id="ARBA00022737"/>
    </source>
</evidence>
<reference evidence="4" key="1">
    <citation type="submission" date="2020-05" db="EMBL/GenBank/DDBJ databases">
        <title>Phylogenomic resolution of chytrid fungi.</title>
        <authorList>
            <person name="Stajich J.E."/>
            <person name="Amses K."/>
            <person name="Simmons R."/>
            <person name="Seto K."/>
            <person name="Myers J."/>
            <person name="Bonds A."/>
            <person name="Quandt C.A."/>
            <person name="Barry K."/>
            <person name="Liu P."/>
            <person name="Grigoriev I."/>
            <person name="Longcore J.E."/>
            <person name="James T.Y."/>
        </authorList>
    </citation>
    <scope>NUCLEOTIDE SEQUENCE</scope>
    <source>
        <strain evidence="4">JEL0318</strain>
    </source>
</reference>
<feature type="transmembrane region" description="Helical" evidence="3">
    <location>
        <begin position="118"/>
        <end position="135"/>
    </location>
</feature>
<feature type="transmembrane region" description="Helical" evidence="3">
    <location>
        <begin position="142"/>
        <end position="161"/>
    </location>
</feature>
<feature type="transmembrane region" description="Helical" evidence="3">
    <location>
        <begin position="199"/>
        <end position="223"/>
    </location>
</feature>
<feature type="transmembrane region" description="Helical" evidence="3">
    <location>
        <begin position="173"/>
        <end position="192"/>
    </location>
</feature>
<evidence type="ECO:0000313" key="4">
    <source>
        <dbReference type="EMBL" id="KAJ3035442.1"/>
    </source>
</evidence>
<keyword evidence="2" id="KW-0677">Repeat</keyword>
<gene>
    <name evidence="4" type="ORF">HK097_004207</name>
</gene>
<name>A0AAD5S2W9_9FUNG</name>
<feature type="non-terminal residue" evidence="4">
    <location>
        <position position="1"/>
    </location>
</feature>
<feature type="transmembrane region" description="Helical" evidence="3">
    <location>
        <begin position="57"/>
        <end position="78"/>
    </location>
</feature>
<dbReference type="EMBL" id="JADGJD010002048">
    <property type="protein sequence ID" value="KAJ3035442.1"/>
    <property type="molecule type" value="Genomic_DNA"/>
</dbReference>
<keyword evidence="5" id="KW-1185">Reference proteome</keyword>
<feature type="transmembrane region" description="Helical" evidence="3">
    <location>
        <begin position="85"/>
        <end position="106"/>
    </location>
</feature>
<dbReference type="PANTHER" id="PTHR12226:SF2">
    <property type="entry name" value="MANNOSE-P-DOLICHOL UTILIZATION DEFECT 1 PROTEIN"/>
    <property type="match status" value="1"/>
</dbReference>
<protein>
    <submittedName>
        <fullName evidence="4">Uncharacterized protein</fullName>
    </submittedName>
</protein>
<evidence type="ECO:0000256" key="3">
    <source>
        <dbReference type="SAM" id="Phobius"/>
    </source>
</evidence>
<comment type="caution">
    <text evidence="4">The sequence shown here is derived from an EMBL/GenBank/DDBJ whole genome shotgun (WGS) entry which is preliminary data.</text>
</comment>
<sequence>LPDEQQPTTSNMSLSQVPTFLHPHIHSLLGPTCASTLLTTPLSQTPSECQTLLFSKVIGLLILILGSTLKLPSVLPILTAFSTRGVAIPPLLLETIGFSIGIAYNVRSGNAFTTWGEAPFLLAANLAIFTVHFLSKKPRSKGLLQFGVATVAYTFLFRALFNPSQVSHTLLQTLLSATVPIFTSSALLQILTNNRLKHIGAISPATLTMGLLCGIGRTVTTFVEIDDKIMRFSSVVGLALGLRAGLG</sequence>
<evidence type="ECO:0000256" key="1">
    <source>
        <dbReference type="ARBA" id="ARBA00022448"/>
    </source>
</evidence>
<keyword evidence="3" id="KW-0472">Membrane</keyword>
<dbReference type="Proteomes" id="UP001212841">
    <property type="component" value="Unassembled WGS sequence"/>
</dbReference>